<accession>A0A3Q9J2P1</accession>
<dbReference type="EMBL" id="CP031422">
    <property type="protein sequence ID" value="AZS39077.1"/>
    <property type="molecule type" value="Genomic_DNA"/>
</dbReference>
<protein>
    <submittedName>
        <fullName evidence="2">Ribonuclease T</fullName>
        <ecNumber evidence="2">3.1.13.-</ecNumber>
    </submittedName>
</protein>
<feature type="domain" description="3'-5' exoribonuclease Rv2179c-like" evidence="1">
    <location>
        <begin position="5"/>
        <end position="183"/>
    </location>
</feature>
<reference evidence="2 3" key="1">
    <citation type="submission" date="2018-08" db="EMBL/GenBank/DDBJ databases">
        <title>Microbacterium oxydans strain HG3.</title>
        <authorList>
            <person name="ORTET P."/>
        </authorList>
    </citation>
    <scope>NUCLEOTIDE SEQUENCE [LARGE SCALE GENOMIC DNA]</scope>
    <source>
        <strain evidence="2 3">HG3</strain>
    </source>
</reference>
<sequence>MDFTYISIDVETDGPSVVENSLLSLGAVVAGRQSSGEYSSGVELEQGIQVDFAPVTEHWDPAALEATGIDRRWHEAEGVDPEAGMKVVEAWIERVSEDTVPVMVGYAVAFDWMFVTAYMHRYRGGSPFHHSRYLDIKSVFVGGAPVEYGNATRAVIQDMCLREKPTNSHVALEDAIEQAHLFNGVMATVTNQNVTKQEEFPR</sequence>
<gene>
    <name evidence="2" type="primary">rnt</name>
    <name evidence="2" type="ORF">CVS54_00377</name>
</gene>
<proteinExistence type="predicted"/>
<organism evidence="2 3">
    <name type="scientific">Microbacterium oxydans</name>
    <dbReference type="NCBI Taxonomy" id="82380"/>
    <lineage>
        <taxon>Bacteria</taxon>
        <taxon>Bacillati</taxon>
        <taxon>Actinomycetota</taxon>
        <taxon>Actinomycetes</taxon>
        <taxon>Micrococcales</taxon>
        <taxon>Microbacteriaceae</taxon>
        <taxon>Microbacterium</taxon>
    </lineage>
</organism>
<dbReference type="InterPro" id="IPR036397">
    <property type="entry name" value="RNaseH_sf"/>
</dbReference>
<dbReference type="SUPFAM" id="SSF53098">
    <property type="entry name" value="Ribonuclease H-like"/>
    <property type="match status" value="1"/>
</dbReference>
<name>A0A3Q9J2P1_9MICO</name>
<dbReference type="KEGG" id="moy:CVS54_00377"/>
<evidence type="ECO:0000313" key="3">
    <source>
        <dbReference type="Proteomes" id="UP000274841"/>
    </source>
</evidence>
<dbReference type="Proteomes" id="UP000274841">
    <property type="component" value="Chromosome"/>
</dbReference>
<dbReference type="InterPro" id="IPR012337">
    <property type="entry name" value="RNaseH-like_sf"/>
</dbReference>
<evidence type="ECO:0000259" key="1">
    <source>
        <dbReference type="Pfam" id="PF16473"/>
    </source>
</evidence>
<dbReference type="GO" id="GO:0003676">
    <property type="term" value="F:nucleic acid binding"/>
    <property type="evidence" value="ECO:0007669"/>
    <property type="project" value="InterPro"/>
</dbReference>
<dbReference type="RefSeq" id="WP_052748625.1">
    <property type="nucleotide sequence ID" value="NZ_CP031422.1"/>
</dbReference>
<dbReference type="GO" id="GO:0016787">
    <property type="term" value="F:hydrolase activity"/>
    <property type="evidence" value="ECO:0007669"/>
    <property type="project" value="UniProtKB-KW"/>
</dbReference>
<dbReference type="InterPro" id="IPR033390">
    <property type="entry name" value="Rv2179c-like"/>
</dbReference>
<dbReference type="AlphaFoldDB" id="A0A3Q9J2P1"/>
<dbReference type="Gene3D" id="3.30.420.10">
    <property type="entry name" value="Ribonuclease H-like superfamily/Ribonuclease H"/>
    <property type="match status" value="1"/>
</dbReference>
<dbReference type="Pfam" id="PF16473">
    <property type="entry name" value="Rv2179c-like"/>
    <property type="match status" value="1"/>
</dbReference>
<dbReference type="EC" id="3.1.13.-" evidence="2"/>
<keyword evidence="2" id="KW-0378">Hydrolase</keyword>
<evidence type="ECO:0000313" key="2">
    <source>
        <dbReference type="EMBL" id="AZS39077.1"/>
    </source>
</evidence>